<dbReference type="GO" id="GO:0019354">
    <property type="term" value="P:siroheme biosynthetic process"/>
    <property type="evidence" value="ECO:0007669"/>
    <property type="project" value="InterPro"/>
</dbReference>
<dbReference type="Gene3D" id="3.40.50.920">
    <property type="match status" value="1"/>
</dbReference>
<dbReference type="NCBIfam" id="TIGR01470">
    <property type="entry name" value="cysG_Nterm"/>
    <property type="match status" value="1"/>
</dbReference>
<dbReference type="EMBL" id="CAJVPK010000069">
    <property type="protein sequence ID" value="CAG8442322.1"/>
    <property type="molecule type" value="Genomic_DNA"/>
</dbReference>
<dbReference type="Gene3D" id="1.20.990.10">
    <property type="entry name" value="NADPH-cytochrome p450 Reductase, Chain A, domain 3"/>
    <property type="match status" value="1"/>
</dbReference>
<name>A0A9N8VC19_9GLOM</name>
<keyword evidence="7" id="KW-0285">Flavoprotein</keyword>
<comment type="pathway">
    <text evidence="3">Sulfur metabolism; hydrogen sulfide biosynthesis; hydrogen sulfide from sulfite (NADPH route): step 1/1.</text>
</comment>
<dbReference type="Gene3D" id="3.40.50.970">
    <property type="match status" value="1"/>
</dbReference>
<evidence type="ECO:0000256" key="16">
    <source>
        <dbReference type="ARBA" id="ARBA00023027"/>
    </source>
</evidence>
<dbReference type="GO" id="GO:0050660">
    <property type="term" value="F:flavin adenine dinucleotide binding"/>
    <property type="evidence" value="ECO:0007669"/>
    <property type="project" value="TreeGrafter"/>
</dbReference>
<dbReference type="Pfam" id="PF00667">
    <property type="entry name" value="FAD_binding_1"/>
    <property type="match status" value="1"/>
</dbReference>
<reference evidence="22" key="1">
    <citation type="submission" date="2021-06" db="EMBL/GenBank/DDBJ databases">
        <authorList>
            <person name="Kallberg Y."/>
            <person name="Tangrot J."/>
            <person name="Rosling A."/>
        </authorList>
    </citation>
    <scope>NUCLEOTIDE SEQUENCE</scope>
    <source>
        <strain evidence="22">AZ414A</strain>
    </source>
</reference>
<dbReference type="InterPro" id="IPR039261">
    <property type="entry name" value="FNR_nucleotide-bd"/>
</dbReference>
<evidence type="ECO:0000313" key="23">
    <source>
        <dbReference type="Proteomes" id="UP000789706"/>
    </source>
</evidence>
<evidence type="ECO:0000256" key="4">
    <source>
        <dbReference type="ARBA" id="ARBA00005010"/>
    </source>
</evidence>
<sequence length="1283" mass="144216">MGNKIIQNNSSLIIGWKLQGRHILIIGNNHITANRIEFVLDANPRKITLITPVNEVSSDKIKKYIAEHAVTHKNSEFNEKYLVEEPVDLILTAVDDVKLSHEIASIARKLKIPINVAEISQLCDFLFVPTYRDGPLQVAISTNGTSSQISRKLRQHIIESLPKNLTSAINNVSLIKKEIGNNSIINKITNPLPLQELADLTNDDIKRLVSECKNLGDESDASSESSTTLGDSTQLMSIKSKIMDNDITLETLTKGGIRFMDGKTAVSYVAYALSNTSFIYPTLRSHYVGEVVSHWSSQNAENAFGKVCNAIQMNTRSGAISAILGAASYVNSGDVISVFSSSNSIVSMISNLYNISHKKIPLVIHVSAYGFNENFEKFSNYNDAFLARDTGLGIINSYSIQEIHDIALITHLVSISTSSSYLHIFDGVKTAQESSKVNLLSYSEIHKINKEVIAEGYPLTTSNSVDIFEKIAIRIGKILKHVYKAFEYIGSPTAETLLIVYGGETAVVKETVDRISKNGSKIGAIIVRVYRPWSEKHFLAALPKTTKRIAVLEQVSSNMGGSYNLGSTLFNDVSISLYGGWTGSRPQLIDVKYSPSQKFNFRVVNSIIKQLQEGKKRINFDENLPVDKNSPTLTNVNQYLFWDTESRKTFSSSQHIAQILANNLKSNVSSLPTFDIYNNGGVVTTKLQLGSGVHDVESGVDFISINDASLTSKYNTLTYAKDGAIVLLNTNWTVDELETKLPNDFRYEAANRNIRLYIIDVDKIVNDLNLDIGDVGTNVVLQAAFFKIIDSEIKFYYNVSDTISSFYESNNEKEVGLLFGSIVQETEKAIIHVEIPPTWLILEKSEQILLPNIIDNSFCPNLDQQLTEIPKLTSWHTTARNFLFKEAYKTNQTVRPDVSEKTFTIHVSENRRLTPESYDRYLFHIEFDTSGTDLKYDLGEALGVYGHNDTEEVNRFLEYYELNPDDIISILNKEGDKYESRTIFQVFSQVLDVFGRPPKRFYETLAQFATDEKEKNKLLFIAGKEGTEEFKNRVSETSTYADILYEFTSARPPVEDLVQMITPIKPRHYSIASAQSVHPNSVHLLVVTVEWSISSGSKRYGHCTRYLSRLKIGTSVTVSIKPSVMKLPPRDSQPVIMAGLGTGMAPFRAFIEERAYRKSQGKEVGPMILYFGSRNRSMEYLYGEELEAYHTEGLLTYLRLAFSRDQPQKVYIQHKMNEDSALIQQYLMQDEGWFYLCGPTWPVPDVKDAIVKSFMSTGELTAGEANDWVNKLKDMERYILEVY</sequence>
<evidence type="ECO:0000256" key="17">
    <source>
        <dbReference type="ARBA" id="ARBA00023244"/>
    </source>
</evidence>
<dbReference type="Pfam" id="PF00175">
    <property type="entry name" value="NAD_binding_1"/>
    <property type="match status" value="1"/>
</dbReference>
<dbReference type="InterPro" id="IPR023173">
    <property type="entry name" value="NADPH_Cyt_P450_Rdtase_alpha"/>
</dbReference>
<comment type="cofactor">
    <cofactor evidence="2">
        <name>FAD</name>
        <dbReference type="ChEBI" id="CHEBI:57692"/>
    </cofactor>
</comment>
<organism evidence="22 23">
    <name type="scientific">Diversispora eburnea</name>
    <dbReference type="NCBI Taxonomy" id="1213867"/>
    <lineage>
        <taxon>Eukaryota</taxon>
        <taxon>Fungi</taxon>
        <taxon>Fungi incertae sedis</taxon>
        <taxon>Mucoromycota</taxon>
        <taxon>Glomeromycotina</taxon>
        <taxon>Glomeromycetes</taxon>
        <taxon>Diversisporales</taxon>
        <taxon>Diversisporaceae</taxon>
        <taxon>Diversispora</taxon>
    </lineage>
</organism>
<dbReference type="Pfam" id="PF17147">
    <property type="entry name" value="PFOR_II"/>
    <property type="match status" value="1"/>
</dbReference>
<dbReference type="SUPFAM" id="SSF75615">
    <property type="entry name" value="Siroheme synthase middle domains-like"/>
    <property type="match status" value="1"/>
</dbReference>
<dbReference type="GO" id="GO:0043115">
    <property type="term" value="F:precorrin-2 dehydrogenase activity"/>
    <property type="evidence" value="ECO:0007669"/>
    <property type="project" value="UniProtKB-EC"/>
</dbReference>
<dbReference type="InterPro" id="IPR001433">
    <property type="entry name" value="OxRdtase_FAD/NAD-bd"/>
</dbReference>
<evidence type="ECO:0000256" key="1">
    <source>
        <dbReference type="ARBA" id="ARBA00001917"/>
    </source>
</evidence>
<evidence type="ECO:0000256" key="8">
    <source>
        <dbReference type="ARBA" id="ARBA00022643"/>
    </source>
</evidence>
<evidence type="ECO:0000256" key="13">
    <source>
        <dbReference type="ARBA" id="ARBA00023002"/>
    </source>
</evidence>
<dbReference type="InterPro" id="IPR017938">
    <property type="entry name" value="Riboflavin_synthase-like_b-brl"/>
</dbReference>
<evidence type="ECO:0000256" key="5">
    <source>
        <dbReference type="ARBA" id="ARBA00022448"/>
    </source>
</evidence>
<dbReference type="PANTHER" id="PTHR19384">
    <property type="entry name" value="NITRIC OXIDE SYNTHASE-RELATED"/>
    <property type="match status" value="1"/>
</dbReference>
<dbReference type="InterPro" id="IPR006367">
    <property type="entry name" value="Sirohaem_synthase_N"/>
</dbReference>
<evidence type="ECO:0000259" key="21">
    <source>
        <dbReference type="PROSITE" id="PS51384"/>
    </source>
</evidence>
<dbReference type="SUPFAM" id="SSF53323">
    <property type="entry name" value="Pyruvate-ferredoxin oxidoreductase, PFOR, domain III"/>
    <property type="match status" value="1"/>
</dbReference>
<dbReference type="InterPro" id="IPR019752">
    <property type="entry name" value="Pyrv/ketoisovalerate_OxRed_cat"/>
</dbReference>
<evidence type="ECO:0000256" key="10">
    <source>
        <dbReference type="ARBA" id="ARBA00022827"/>
    </source>
</evidence>
<dbReference type="SUPFAM" id="SSF63380">
    <property type="entry name" value="Riboflavin synthase domain-like"/>
    <property type="match status" value="1"/>
</dbReference>
<comment type="catalytic activity">
    <reaction evidence="18">
        <text>precorrin-2 + NAD(+) = sirohydrochlorin + NADH + 2 H(+)</text>
        <dbReference type="Rhea" id="RHEA:15613"/>
        <dbReference type="ChEBI" id="CHEBI:15378"/>
        <dbReference type="ChEBI" id="CHEBI:57540"/>
        <dbReference type="ChEBI" id="CHEBI:57945"/>
        <dbReference type="ChEBI" id="CHEBI:58351"/>
        <dbReference type="ChEBI" id="CHEBI:58827"/>
        <dbReference type="EC" id="1.3.1.76"/>
    </reaction>
</comment>
<keyword evidence="11" id="KW-0521">NADP</keyword>
<dbReference type="GO" id="GO:0004783">
    <property type="term" value="F:sulfite reductase (NADPH) activity"/>
    <property type="evidence" value="ECO:0007669"/>
    <property type="project" value="UniProtKB-EC"/>
</dbReference>
<dbReference type="SUPFAM" id="SSF52922">
    <property type="entry name" value="TK C-terminal domain-like"/>
    <property type="match status" value="1"/>
</dbReference>
<comment type="pathway">
    <text evidence="4">Porphyrin-containing compound metabolism; siroheme biosynthesis; sirohydrochlorin from precorrin-2: step 1/1.</text>
</comment>
<dbReference type="InterPro" id="IPR029061">
    <property type="entry name" value="THDP-binding"/>
</dbReference>
<evidence type="ECO:0000313" key="22">
    <source>
        <dbReference type="EMBL" id="CAG8442322.1"/>
    </source>
</evidence>
<dbReference type="InterPro" id="IPR009014">
    <property type="entry name" value="Transketo_C/PFOR_II"/>
</dbReference>
<accession>A0A9N8VC19</accession>
<proteinExistence type="predicted"/>
<comment type="caution">
    <text evidence="22">The sequence shown here is derived from an EMBL/GenBank/DDBJ whole genome shotgun (WGS) entry which is preliminary data.</text>
</comment>
<keyword evidence="12" id="KW-0249">Electron transport</keyword>
<dbReference type="InterPro" id="IPR033412">
    <property type="entry name" value="PFOR_II"/>
</dbReference>
<dbReference type="CDD" id="cd06207">
    <property type="entry name" value="CyPoR_like"/>
    <property type="match status" value="1"/>
</dbReference>
<evidence type="ECO:0000256" key="2">
    <source>
        <dbReference type="ARBA" id="ARBA00001974"/>
    </source>
</evidence>
<keyword evidence="16" id="KW-0520">NAD</keyword>
<dbReference type="GO" id="GO:0010181">
    <property type="term" value="F:FMN binding"/>
    <property type="evidence" value="ECO:0007669"/>
    <property type="project" value="TreeGrafter"/>
</dbReference>
<dbReference type="Gene3D" id="2.40.30.10">
    <property type="entry name" value="Translation factors"/>
    <property type="match status" value="1"/>
</dbReference>
<gene>
    <name evidence="22" type="ORF">DEBURN_LOCUS1538</name>
</gene>
<evidence type="ECO:0000256" key="12">
    <source>
        <dbReference type="ARBA" id="ARBA00022982"/>
    </source>
</evidence>
<dbReference type="InterPro" id="IPR017927">
    <property type="entry name" value="FAD-bd_FR_type"/>
</dbReference>
<dbReference type="Proteomes" id="UP000789706">
    <property type="component" value="Unassembled WGS sequence"/>
</dbReference>
<dbReference type="Gene3D" id="3.40.50.720">
    <property type="entry name" value="NAD(P)-binding Rossmann-like Domain"/>
    <property type="match status" value="1"/>
</dbReference>
<evidence type="ECO:0000256" key="20">
    <source>
        <dbReference type="ARBA" id="ARBA00059320"/>
    </source>
</evidence>
<dbReference type="Pfam" id="PF14824">
    <property type="entry name" value="Sirohm_synth_M"/>
    <property type="match status" value="1"/>
</dbReference>
<keyword evidence="9" id="KW-0479">Metal-binding</keyword>
<comment type="function">
    <text evidence="20">This enzyme catalyzes the 6-electron reduction of sulfite to sulfide. This is one of several activities required for the biosynthesis of L-cysteine from sulfate.</text>
</comment>
<dbReference type="Gene3D" id="3.40.920.10">
    <property type="entry name" value="Pyruvate-ferredoxin oxidoreductase, PFOR, domain III"/>
    <property type="match status" value="1"/>
</dbReference>
<dbReference type="InterPro" id="IPR001709">
    <property type="entry name" value="Flavoprot_Pyr_Nucl_cyt_Rdtase"/>
</dbReference>
<comment type="cofactor">
    <cofactor evidence="1">
        <name>FMN</name>
        <dbReference type="ChEBI" id="CHEBI:58210"/>
    </cofactor>
</comment>
<feature type="domain" description="FAD-binding FR-type" evidence="21">
    <location>
        <begin position="900"/>
        <end position="1129"/>
    </location>
</feature>
<keyword evidence="14" id="KW-0408">Iron</keyword>
<evidence type="ECO:0000256" key="11">
    <source>
        <dbReference type="ARBA" id="ARBA00022857"/>
    </source>
</evidence>
<keyword evidence="10" id="KW-0274">FAD</keyword>
<dbReference type="InterPro" id="IPR003097">
    <property type="entry name" value="CysJ-like_FAD-binding"/>
</dbReference>
<dbReference type="Gene3D" id="3.30.160.110">
    <property type="entry name" value="Siroheme synthase, domain 2"/>
    <property type="match status" value="1"/>
</dbReference>
<keyword evidence="13" id="KW-0560">Oxidoreductase</keyword>
<dbReference type="SUPFAM" id="SSF52343">
    <property type="entry name" value="Ferredoxin reductase-like, C-terminal NADP-linked domain"/>
    <property type="match status" value="1"/>
</dbReference>
<dbReference type="InterPro" id="IPR028281">
    <property type="entry name" value="Sirohaem_synthase_central"/>
</dbReference>
<dbReference type="FunFam" id="3.40.50.920:FF:000007">
    <property type="entry name" value="Pyruvate:ferredoxin (Flavodoxin) oxidoreductase"/>
    <property type="match status" value="1"/>
</dbReference>
<dbReference type="Pfam" id="PF01855">
    <property type="entry name" value="POR_N"/>
    <property type="match status" value="1"/>
</dbReference>
<evidence type="ECO:0000256" key="15">
    <source>
        <dbReference type="ARBA" id="ARBA00023014"/>
    </source>
</evidence>
<keyword evidence="8" id="KW-0288">FMN</keyword>
<evidence type="ECO:0000256" key="6">
    <source>
        <dbReference type="ARBA" id="ARBA00022485"/>
    </source>
</evidence>
<dbReference type="SUPFAM" id="SSF51735">
    <property type="entry name" value="NAD(P)-binding Rossmann-fold domains"/>
    <property type="match status" value="1"/>
</dbReference>
<protein>
    <submittedName>
        <fullName evidence="22">2203_t:CDS:1</fullName>
    </submittedName>
</protein>
<keyword evidence="6" id="KW-0004">4Fe-4S</keyword>
<evidence type="ECO:0000256" key="18">
    <source>
        <dbReference type="ARBA" id="ARBA00047561"/>
    </source>
</evidence>
<dbReference type="Pfam" id="PF01558">
    <property type="entry name" value="POR"/>
    <property type="match status" value="1"/>
</dbReference>
<dbReference type="PANTHER" id="PTHR19384:SF109">
    <property type="entry name" value="SULFITE REDUCTASE [NADPH] FLAVOPROTEIN COMPONENT"/>
    <property type="match status" value="1"/>
</dbReference>
<evidence type="ECO:0000256" key="19">
    <source>
        <dbReference type="ARBA" id="ARBA00052219"/>
    </source>
</evidence>
<dbReference type="GO" id="GO:0046872">
    <property type="term" value="F:metal ion binding"/>
    <property type="evidence" value="ECO:0007669"/>
    <property type="project" value="UniProtKB-KW"/>
</dbReference>
<dbReference type="FunFam" id="1.20.990.10:FF:000010">
    <property type="entry name" value="Sulfite reductase [NADPH] flavoprotein component"/>
    <property type="match status" value="1"/>
</dbReference>
<keyword evidence="5" id="KW-0813">Transport</keyword>
<evidence type="ECO:0000256" key="3">
    <source>
        <dbReference type="ARBA" id="ARBA00004774"/>
    </source>
</evidence>
<dbReference type="SUPFAM" id="SSF52518">
    <property type="entry name" value="Thiamin diphosphate-binding fold (THDP-binding)"/>
    <property type="match status" value="1"/>
</dbReference>
<dbReference type="OrthoDB" id="1856718at2759"/>
<dbReference type="Pfam" id="PF13241">
    <property type="entry name" value="NAD_binding_7"/>
    <property type="match status" value="1"/>
</dbReference>
<keyword evidence="15" id="KW-0411">Iron-sulfur</keyword>
<dbReference type="InterPro" id="IPR036291">
    <property type="entry name" value="NAD(P)-bd_dom_sf"/>
</dbReference>
<keyword evidence="17" id="KW-0627">Porphyrin biosynthesis</keyword>
<dbReference type="PROSITE" id="PS51384">
    <property type="entry name" value="FAD_FR"/>
    <property type="match status" value="1"/>
</dbReference>
<dbReference type="InterPro" id="IPR002869">
    <property type="entry name" value="Pyrv_flavodox_OxRed_cen"/>
</dbReference>
<dbReference type="InterPro" id="IPR002880">
    <property type="entry name" value="Pyrv_Fd/Flavodoxin_OxRdtase_N"/>
</dbReference>
<evidence type="ECO:0000256" key="14">
    <source>
        <dbReference type="ARBA" id="ARBA00023004"/>
    </source>
</evidence>
<comment type="catalytic activity">
    <reaction evidence="19">
        <text>hydrogen sulfide + 3 NADP(+) + 3 H2O = sulfite + 3 NADPH + 4 H(+)</text>
        <dbReference type="Rhea" id="RHEA:13801"/>
        <dbReference type="ChEBI" id="CHEBI:15377"/>
        <dbReference type="ChEBI" id="CHEBI:15378"/>
        <dbReference type="ChEBI" id="CHEBI:17359"/>
        <dbReference type="ChEBI" id="CHEBI:29919"/>
        <dbReference type="ChEBI" id="CHEBI:57783"/>
        <dbReference type="ChEBI" id="CHEBI:58349"/>
        <dbReference type="EC" id="1.8.1.2"/>
    </reaction>
</comment>
<dbReference type="Gene3D" id="3.40.50.80">
    <property type="entry name" value="Nucleotide-binding domain of ferredoxin-NADP reductase (FNR) module"/>
    <property type="match status" value="1"/>
</dbReference>
<evidence type="ECO:0000256" key="7">
    <source>
        <dbReference type="ARBA" id="ARBA00022630"/>
    </source>
</evidence>
<dbReference type="GO" id="GO:0005829">
    <property type="term" value="C:cytosol"/>
    <property type="evidence" value="ECO:0007669"/>
    <property type="project" value="TreeGrafter"/>
</dbReference>
<dbReference type="PRINTS" id="PR00371">
    <property type="entry name" value="FPNCR"/>
</dbReference>
<keyword evidence="23" id="KW-1185">Reference proteome</keyword>
<dbReference type="GO" id="GO:0051539">
    <property type="term" value="F:4 iron, 4 sulfur cluster binding"/>
    <property type="evidence" value="ECO:0007669"/>
    <property type="project" value="UniProtKB-KW"/>
</dbReference>
<evidence type="ECO:0000256" key="9">
    <source>
        <dbReference type="ARBA" id="ARBA00022723"/>
    </source>
</evidence>